<feature type="non-terminal residue" evidence="6">
    <location>
        <position position="1"/>
    </location>
</feature>
<accession>D1MVE4</accession>
<reference evidence="6" key="1">
    <citation type="journal article" date="2010" name="Theor. Appl. Genet.">
        <title>Assessment of genetic diversity of accessions in Brassicaceae genetic resources by frequency distribution analysis of S haplotypes.</title>
        <authorList>
            <person name="Takuno S."/>
            <person name="Oikawa E."/>
            <person name="Kitashiba H."/>
            <person name="Nishio T."/>
        </authorList>
    </citation>
    <scope>NUCLEOTIDE SEQUENCE</scope>
</reference>
<evidence type="ECO:0000256" key="5">
    <source>
        <dbReference type="ARBA" id="ARBA00023157"/>
    </source>
</evidence>
<dbReference type="Pfam" id="PF06876">
    <property type="entry name" value="SCRL"/>
    <property type="match status" value="1"/>
</dbReference>
<protein>
    <submittedName>
        <fullName evidence="6">S locus protein 11-35</fullName>
    </submittedName>
</protein>
<evidence type="ECO:0000256" key="4">
    <source>
        <dbReference type="ARBA" id="ARBA00022729"/>
    </source>
</evidence>
<organism evidence="6">
    <name type="scientific">Brassica campestris</name>
    <name type="common">Field mustard</name>
    <dbReference type="NCBI Taxonomy" id="3711"/>
    <lineage>
        <taxon>Eukaryota</taxon>
        <taxon>Viridiplantae</taxon>
        <taxon>Streptophyta</taxon>
        <taxon>Embryophyta</taxon>
        <taxon>Tracheophyta</taxon>
        <taxon>Spermatophyta</taxon>
        <taxon>Magnoliopsida</taxon>
        <taxon>eudicotyledons</taxon>
        <taxon>Gunneridae</taxon>
        <taxon>Pentapetalae</taxon>
        <taxon>rosids</taxon>
        <taxon>malvids</taxon>
        <taxon>Brassicales</taxon>
        <taxon>Brassicaceae</taxon>
        <taxon>Brassiceae</taxon>
        <taxon>Brassica</taxon>
    </lineage>
</organism>
<dbReference type="GO" id="GO:0007165">
    <property type="term" value="P:signal transduction"/>
    <property type="evidence" value="ECO:0007669"/>
    <property type="project" value="InterPro"/>
</dbReference>
<sequence length="65" mass="7351">VQDVEAYNLMKECKVLPFSLVKKTCSNSGERECKNLYALNTMKTASHCTCKTYNDSHVCHCVTKC</sequence>
<name>D1MVE4_BRACM</name>
<comment type="similarity">
    <text evidence="2">Belongs to the DEFL family.</text>
</comment>
<evidence type="ECO:0000256" key="3">
    <source>
        <dbReference type="ARBA" id="ARBA00022525"/>
    </source>
</evidence>
<dbReference type="EMBL" id="AB370003">
    <property type="protein sequence ID" value="BAI53091.1"/>
    <property type="molecule type" value="mRNA"/>
</dbReference>
<evidence type="ECO:0000256" key="2">
    <source>
        <dbReference type="ARBA" id="ARBA00006722"/>
    </source>
</evidence>
<evidence type="ECO:0000256" key="1">
    <source>
        <dbReference type="ARBA" id="ARBA00004613"/>
    </source>
</evidence>
<dbReference type="AlphaFoldDB" id="D1MVE4"/>
<gene>
    <name evidence="6" type="primary">BrSP11-35</name>
</gene>
<comment type="subcellular location">
    <subcellularLocation>
        <location evidence="1">Secreted</location>
    </subcellularLocation>
</comment>
<dbReference type="InterPro" id="IPR010682">
    <property type="entry name" value="SCRL"/>
</dbReference>
<keyword evidence="4" id="KW-0732">Signal</keyword>
<feature type="non-terminal residue" evidence="6">
    <location>
        <position position="65"/>
    </location>
</feature>
<proteinExistence type="evidence at transcript level"/>
<evidence type="ECO:0000313" key="6">
    <source>
        <dbReference type="EMBL" id="BAI53091.1"/>
    </source>
</evidence>
<keyword evidence="3" id="KW-0964">Secreted</keyword>
<dbReference type="GO" id="GO:0005576">
    <property type="term" value="C:extracellular region"/>
    <property type="evidence" value="ECO:0007669"/>
    <property type="project" value="UniProtKB-SubCell"/>
</dbReference>
<keyword evidence="5" id="KW-1015">Disulfide bond</keyword>